<feature type="domain" description="ABC transmembrane type-1" evidence="9">
    <location>
        <begin position="91"/>
        <end position="300"/>
    </location>
</feature>
<evidence type="ECO:0000313" key="11">
    <source>
        <dbReference type="Proteomes" id="UP000297472"/>
    </source>
</evidence>
<sequence length="311" mass="34372">MATPVLTRPRPERAPRTTGSSRVRRRVGATPRAFYWMVVPAVAVFALLHTVPVLIGIFFSFTNYAGFGSWDFVGFGNFIALFQDDRVLKAYGFTFGFAIVATILTNVISLAIAVGLNAKIAFQSTFRGVFFIPYVLAILVVGYVFQYFFANSLPRILSGIPVFRDNILTNPDWAWTAIVALAVWQACAFAIILYLAGLQTIPQELYEASAIDGATPRRQFRSITFPMISAFFTINMVLSLKGFLQTFDHIVALTAGGPGTSTESITLLIFRGGFQGGEFAYQSANAVLFVVVIMLVSFLQFRVLQRKEADF</sequence>
<dbReference type="InterPro" id="IPR035906">
    <property type="entry name" value="MetI-like_sf"/>
</dbReference>
<feature type="transmembrane region" description="Helical" evidence="7">
    <location>
        <begin position="90"/>
        <end position="116"/>
    </location>
</feature>
<organism evidence="10 11">
    <name type="scientific">Cryobacterium cryoconiti</name>
    <dbReference type="NCBI Taxonomy" id="1259239"/>
    <lineage>
        <taxon>Bacteria</taxon>
        <taxon>Bacillati</taxon>
        <taxon>Actinomycetota</taxon>
        <taxon>Actinomycetes</taxon>
        <taxon>Micrococcales</taxon>
        <taxon>Microbacteriaceae</taxon>
        <taxon>Cryobacterium</taxon>
    </lineage>
</organism>
<dbReference type="GO" id="GO:0055085">
    <property type="term" value="P:transmembrane transport"/>
    <property type="evidence" value="ECO:0007669"/>
    <property type="project" value="InterPro"/>
</dbReference>
<evidence type="ECO:0000256" key="7">
    <source>
        <dbReference type="RuleBase" id="RU363032"/>
    </source>
</evidence>
<dbReference type="InterPro" id="IPR000515">
    <property type="entry name" value="MetI-like"/>
</dbReference>
<dbReference type="PANTHER" id="PTHR30193">
    <property type="entry name" value="ABC TRANSPORTER PERMEASE PROTEIN"/>
    <property type="match status" value="1"/>
</dbReference>
<feature type="transmembrane region" description="Helical" evidence="7">
    <location>
        <begin position="173"/>
        <end position="196"/>
    </location>
</feature>
<evidence type="ECO:0000256" key="6">
    <source>
        <dbReference type="ARBA" id="ARBA00023136"/>
    </source>
</evidence>
<dbReference type="CDD" id="cd06261">
    <property type="entry name" value="TM_PBP2"/>
    <property type="match status" value="1"/>
</dbReference>
<keyword evidence="11" id="KW-1185">Reference proteome</keyword>
<protein>
    <submittedName>
        <fullName evidence="10">Sugar ABC transporter permease</fullName>
    </submittedName>
</protein>
<keyword evidence="4 7" id="KW-0812">Transmembrane</keyword>
<feature type="transmembrane region" description="Helical" evidence="7">
    <location>
        <begin position="34"/>
        <end position="61"/>
    </location>
</feature>
<evidence type="ECO:0000256" key="1">
    <source>
        <dbReference type="ARBA" id="ARBA00004651"/>
    </source>
</evidence>
<proteinExistence type="inferred from homology"/>
<evidence type="ECO:0000313" key="10">
    <source>
        <dbReference type="EMBL" id="TFD26835.1"/>
    </source>
</evidence>
<dbReference type="PROSITE" id="PS50928">
    <property type="entry name" value="ABC_TM1"/>
    <property type="match status" value="1"/>
</dbReference>
<dbReference type="RefSeq" id="WP_134425667.1">
    <property type="nucleotide sequence ID" value="NZ_SOHA01000041.1"/>
</dbReference>
<name>A0A4Y8JTG8_9MICO</name>
<feature type="transmembrane region" description="Helical" evidence="7">
    <location>
        <begin position="128"/>
        <end position="149"/>
    </location>
</feature>
<evidence type="ECO:0000256" key="2">
    <source>
        <dbReference type="ARBA" id="ARBA00022448"/>
    </source>
</evidence>
<dbReference type="EMBL" id="SOHA01000041">
    <property type="protein sequence ID" value="TFD26835.1"/>
    <property type="molecule type" value="Genomic_DNA"/>
</dbReference>
<evidence type="ECO:0000256" key="3">
    <source>
        <dbReference type="ARBA" id="ARBA00022475"/>
    </source>
</evidence>
<evidence type="ECO:0000256" key="5">
    <source>
        <dbReference type="ARBA" id="ARBA00022989"/>
    </source>
</evidence>
<reference evidence="10 11" key="1">
    <citation type="submission" date="2019-03" db="EMBL/GenBank/DDBJ databases">
        <title>Genomics of glacier-inhabiting Cryobacterium strains.</title>
        <authorList>
            <person name="Liu Q."/>
            <person name="Xin Y.-H."/>
        </authorList>
    </citation>
    <scope>NUCLEOTIDE SEQUENCE [LARGE SCALE GENOMIC DNA]</scope>
    <source>
        <strain evidence="10 11">TMT1-51</strain>
    </source>
</reference>
<comment type="caution">
    <text evidence="10">The sequence shown here is derived from an EMBL/GenBank/DDBJ whole genome shotgun (WGS) entry which is preliminary data.</text>
</comment>
<dbReference type="SUPFAM" id="SSF161098">
    <property type="entry name" value="MetI-like"/>
    <property type="match status" value="1"/>
</dbReference>
<accession>A0A4Y8JTG8</accession>
<dbReference type="AlphaFoldDB" id="A0A4Y8JTG8"/>
<evidence type="ECO:0000256" key="8">
    <source>
        <dbReference type="SAM" id="MobiDB-lite"/>
    </source>
</evidence>
<keyword evidence="5 7" id="KW-1133">Transmembrane helix</keyword>
<dbReference type="GO" id="GO:0005886">
    <property type="term" value="C:plasma membrane"/>
    <property type="evidence" value="ECO:0007669"/>
    <property type="project" value="UniProtKB-SubCell"/>
</dbReference>
<dbReference type="Gene3D" id="1.10.3720.10">
    <property type="entry name" value="MetI-like"/>
    <property type="match status" value="1"/>
</dbReference>
<dbReference type="Pfam" id="PF00528">
    <property type="entry name" value="BPD_transp_1"/>
    <property type="match status" value="1"/>
</dbReference>
<dbReference type="PANTHER" id="PTHR30193:SF37">
    <property type="entry name" value="INNER MEMBRANE ABC TRANSPORTER PERMEASE PROTEIN YCJO"/>
    <property type="match status" value="1"/>
</dbReference>
<keyword evidence="6 7" id="KW-0472">Membrane</keyword>
<evidence type="ECO:0000259" key="9">
    <source>
        <dbReference type="PROSITE" id="PS50928"/>
    </source>
</evidence>
<dbReference type="Proteomes" id="UP000297472">
    <property type="component" value="Unassembled WGS sequence"/>
</dbReference>
<keyword evidence="2 7" id="KW-0813">Transport</keyword>
<feature type="transmembrane region" description="Helical" evidence="7">
    <location>
        <begin position="223"/>
        <end position="244"/>
    </location>
</feature>
<feature type="region of interest" description="Disordered" evidence="8">
    <location>
        <begin position="1"/>
        <end position="24"/>
    </location>
</feature>
<dbReference type="InterPro" id="IPR051393">
    <property type="entry name" value="ABC_transporter_permease"/>
</dbReference>
<evidence type="ECO:0000256" key="4">
    <source>
        <dbReference type="ARBA" id="ARBA00022692"/>
    </source>
</evidence>
<keyword evidence="3" id="KW-1003">Cell membrane</keyword>
<gene>
    <name evidence="10" type="ORF">E3T49_14775</name>
</gene>
<comment type="subcellular location">
    <subcellularLocation>
        <location evidence="1 7">Cell membrane</location>
        <topology evidence="1 7">Multi-pass membrane protein</topology>
    </subcellularLocation>
</comment>
<comment type="similarity">
    <text evidence="7">Belongs to the binding-protein-dependent transport system permease family.</text>
</comment>
<feature type="transmembrane region" description="Helical" evidence="7">
    <location>
        <begin position="279"/>
        <end position="299"/>
    </location>
</feature>
<dbReference type="OrthoDB" id="5174895at2"/>